<dbReference type="AlphaFoldDB" id="A0A2A9PE30"/>
<dbReference type="Proteomes" id="UP000037136">
    <property type="component" value="Unassembled WGS sequence"/>
</dbReference>
<accession>A0A2A9PE30</accession>
<evidence type="ECO:0000313" key="2">
    <source>
        <dbReference type="Proteomes" id="UP000037136"/>
    </source>
</evidence>
<reference evidence="1 2" key="1">
    <citation type="journal article" date="2015" name="BMC Genomics">
        <title>Gene expression during zombie ant biting behavior reflects the complexity underlying fungal parasitic behavioral manipulation.</title>
        <authorList>
            <person name="de Bekker C."/>
            <person name="Ohm R.A."/>
            <person name="Loreto R.G."/>
            <person name="Sebastian A."/>
            <person name="Albert I."/>
            <person name="Merrow M."/>
            <person name="Brachmann A."/>
            <person name="Hughes D.P."/>
        </authorList>
    </citation>
    <scope>NUCLEOTIDE SEQUENCE [LARGE SCALE GENOMIC DNA]</scope>
    <source>
        <strain evidence="1 2">SC16a</strain>
    </source>
</reference>
<sequence length="75" mass="8446">MMSIFSFSWNSSQASHLANVRLVLLKTSAAGSATICETCFLLFVACIKSRRIFSSFYQERDRLSLSKNFTIGSLR</sequence>
<evidence type="ECO:0000313" key="1">
    <source>
        <dbReference type="EMBL" id="PFH59659.1"/>
    </source>
</evidence>
<dbReference type="EMBL" id="LAZP02000183">
    <property type="protein sequence ID" value="PFH59659.1"/>
    <property type="molecule type" value="Genomic_DNA"/>
</dbReference>
<gene>
    <name evidence="1" type="ORF">XA68_12064</name>
</gene>
<organism evidence="1 2">
    <name type="scientific">Ophiocordyceps unilateralis</name>
    <name type="common">Zombie-ant fungus</name>
    <name type="synonym">Torrubia unilateralis</name>
    <dbReference type="NCBI Taxonomy" id="268505"/>
    <lineage>
        <taxon>Eukaryota</taxon>
        <taxon>Fungi</taxon>
        <taxon>Dikarya</taxon>
        <taxon>Ascomycota</taxon>
        <taxon>Pezizomycotina</taxon>
        <taxon>Sordariomycetes</taxon>
        <taxon>Hypocreomycetidae</taxon>
        <taxon>Hypocreales</taxon>
        <taxon>Ophiocordycipitaceae</taxon>
        <taxon>Ophiocordyceps</taxon>
    </lineage>
</organism>
<name>A0A2A9PE30_OPHUN</name>
<proteinExistence type="predicted"/>
<keyword evidence="2" id="KW-1185">Reference proteome</keyword>
<comment type="caution">
    <text evidence="1">The sequence shown here is derived from an EMBL/GenBank/DDBJ whole genome shotgun (WGS) entry which is preliminary data.</text>
</comment>
<reference evidence="1 2" key="2">
    <citation type="journal article" date="2017" name="Sci. Rep.">
        <title>Ant-infecting Ophiocordyceps genomes reveal a high diversity of potential behavioral manipulation genes and a possible major role for enterotoxins.</title>
        <authorList>
            <person name="de Bekker C."/>
            <person name="Ohm R.A."/>
            <person name="Evans H.C."/>
            <person name="Brachmann A."/>
            <person name="Hughes D.P."/>
        </authorList>
    </citation>
    <scope>NUCLEOTIDE SEQUENCE [LARGE SCALE GENOMIC DNA]</scope>
    <source>
        <strain evidence="1 2">SC16a</strain>
    </source>
</reference>
<protein>
    <submittedName>
        <fullName evidence="1">Uncharacterized protein</fullName>
    </submittedName>
</protein>